<dbReference type="EMBL" id="RQHK01000017">
    <property type="protein sequence ID" value="TGM72167.1"/>
    <property type="molecule type" value="Genomic_DNA"/>
</dbReference>
<dbReference type="Gene3D" id="1.20.1600.10">
    <property type="entry name" value="Outer membrane efflux proteins (OEP)"/>
    <property type="match status" value="1"/>
</dbReference>
<dbReference type="SUPFAM" id="SSF56954">
    <property type="entry name" value="Outer membrane efflux proteins (OEP)"/>
    <property type="match status" value="1"/>
</dbReference>
<evidence type="ECO:0000313" key="1">
    <source>
        <dbReference type="EMBL" id="TGM72167.1"/>
    </source>
</evidence>
<evidence type="ECO:0000313" key="2">
    <source>
        <dbReference type="Proteomes" id="UP000297940"/>
    </source>
</evidence>
<dbReference type="Proteomes" id="UP000297940">
    <property type="component" value="Unassembled WGS sequence"/>
</dbReference>
<name>A0ABY2NUR8_9LEPT</name>
<sequence length="445" mass="51481">MTFYFFPKLQRIHLRCLVFICICIFNLPINPESNDSNGYNCDKYNSIFDLSQCIVRKHPDYRIEEIKLKEISGRKKIASYYFPANPVFTSYVATRKGESTGPTLLSGPNSANNFQVMVNQEIFTNGKREIAVQIADEEFKAQVFRLESVKRILEFDALKKMTRFRYLHLEEENSLNSLNLVKELKKISKARVNEGLSPGIDESLSESEEIRIFKIWNQTHRLSENSKSELEVLLGMPVELDSIKMQYWVMPSDLPKEKADLIQMAMQMRPELSLSEKEIELAVLRQNEVRRQKIPNVSLGAFAQNDGFNERVVGGMLTFPIIIWRDYEGEKIIASSKIDNSKELKESVSRNIKQEVLFALTNYINLSEEINLYDESKMERAESDLKNLQEAIRFGKIKIIDAINQQRILLQTKLNYLNTKSEFELSQIELVRVLGLPIHSLGMNQ</sequence>
<reference evidence="2" key="1">
    <citation type="journal article" date="2019" name="PLoS Negl. Trop. Dis.">
        <title>Revisiting the worldwide diversity of Leptospira species in the environment.</title>
        <authorList>
            <person name="Vincent A.T."/>
            <person name="Schiettekatte O."/>
            <person name="Bourhy P."/>
            <person name="Veyrier F.J."/>
            <person name="Picardeau M."/>
        </authorList>
    </citation>
    <scope>NUCLEOTIDE SEQUENCE [LARGE SCALE GENOMIC DNA]</scope>
    <source>
        <strain evidence="2">201601298</strain>
    </source>
</reference>
<proteinExistence type="predicted"/>
<accession>A0ABY2NUR8</accession>
<dbReference type="PANTHER" id="PTHR30203">
    <property type="entry name" value="OUTER MEMBRANE CATION EFFLUX PROTEIN"/>
    <property type="match status" value="1"/>
</dbReference>
<keyword evidence="2" id="KW-1185">Reference proteome</keyword>
<protein>
    <submittedName>
        <fullName evidence="1">TolC family protein</fullName>
    </submittedName>
</protein>
<dbReference type="PANTHER" id="PTHR30203:SF24">
    <property type="entry name" value="BLR4935 PROTEIN"/>
    <property type="match status" value="1"/>
</dbReference>
<dbReference type="InterPro" id="IPR010131">
    <property type="entry name" value="MdtP/NodT-like"/>
</dbReference>
<organism evidence="1 2">
    <name type="scientific">Leptospira mtsangambouensis</name>
    <dbReference type="NCBI Taxonomy" id="2484912"/>
    <lineage>
        <taxon>Bacteria</taxon>
        <taxon>Pseudomonadati</taxon>
        <taxon>Spirochaetota</taxon>
        <taxon>Spirochaetia</taxon>
        <taxon>Leptospirales</taxon>
        <taxon>Leptospiraceae</taxon>
        <taxon>Leptospira</taxon>
    </lineage>
</organism>
<gene>
    <name evidence="1" type="ORF">EHR01_12870</name>
</gene>
<dbReference type="RefSeq" id="WP_135695167.1">
    <property type="nucleotide sequence ID" value="NZ_RQHK01000017.1"/>
</dbReference>
<comment type="caution">
    <text evidence="1">The sequence shown here is derived from an EMBL/GenBank/DDBJ whole genome shotgun (WGS) entry which is preliminary data.</text>
</comment>